<evidence type="ECO:0000256" key="6">
    <source>
        <dbReference type="RuleBase" id="RU363108"/>
    </source>
</evidence>
<dbReference type="eggNOG" id="ENOG502TD0C">
    <property type="taxonomic scope" value="Eukaryota"/>
</dbReference>
<keyword evidence="6" id="KW-0807">Transducer</keyword>
<evidence type="ECO:0000256" key="2">
    <source>
        <dbReference type="ARBA" id="ARBA00022475"/>
    </source>
</evidence>
<keyword evidence="3 6" id="KW-0812">Transmembrane</keyword>
<dbReference type="OrthoDB" id="7782538at2759"/>
<sequence length="339" mass="37903">MTRRSHQNTPSSSINIRLIPFQLAGLCPFSPTSPALTIALLVWTFANLTLVVILLVKVTGSASLLFMDPDGGKGHQLNPILLIKSSFTIAAHVLVLVETLIQHVTFRRVEERLESTDKSLSMVGSKSGPSQRKLLFYLVICATSEVGNFWLAQPLYRTAWYTTVASQAVIRLKHLQHMQYVEGLSIRFRVLKKQLQQFVTTTNAAKDEEKARYSGGKFASHAKQQHSIDGNLPDCLRKVFIIKSTYLALWDAGQLLAGAFTLAQLANLLQNFVQCTCDLYTIYSHLYRNDHHFGDIFDTVLGLIPTLVALLLVLGSCEACRTQVSNEVTFENLIFLFEK</sequence>
<evidence type="ECO:0000256" key="1">
    <source>
        <dbReference type="ARBA" id="ARBA00004651"/>
    </source>
</evidence>
<comment type="caution">
    <text evidence="6">Lacks conserved residue(s) required for the propagation of feature annotation.</text>
</comment>
<comment type="function">
    <text evidence="6">Gustatory receptor which mediates acceptance or avoidance behavior, depending on its substrates.</text>
</comment>
<evidence type="ECO:0000313" key="9">
    <source>
        <dbReference type="Proteomes" id="UP000002320"/>
    </source>
</evidence>
<dbReference type="EnsemblMetazoa" id="CPIJ014448-RA">
    <property type="protein sequence ID" value="CPIJ014448-PA"/>
    <property type="gene ID" value="CPIJ014448"/>
</dbReference>
<feature type="transmembrane region" description="Helical" evidence="6">
    <location>
        <begin position="296"/>
        <end position="315"/>
    </location>
</feature>
<dbReference type="InterPro" id="IPR013604">
    <property type="entry name" value="7TM_chemorcpt"/>
</dbReference>
<keyword evidence="5 6" id="KW-0472">Membrane</keyword>
<evidence type="ECO:0000313" key="8">
    <source>
        <dbReference type="EnsemblMetazoa" id="CPIJ014448-PA"/>
    </source>
</evidence>
<evidence type="ECO:0000256" key="4">
    <source>
        <dbReference type="ARBA" id="ARBA00022989"/>
    </source>
</evidence>
<gene>
    <name evidence="8" type="primary">6047543</name>
    <name evidence="7" type="ORF">CpipJ_CPIJ014448</name>
</gene>
<accession>B0X4L8</accession>
<dbReference type="HOGENOM" id="CLU_819538_0_0_1"/>
<dbReference type="VEuPathDB" id="VectorBase:CQUJHB014838"/>
<comment type="similarity">
    <text evidence="6">Belongs to the insect chemoreceptor superfamily. Gustatory receptor (GR) family.</text>
</comment>
<feature type="transmembrane region" description="Helical" evidence="6">
    <location>
        <begin position="77"/>
        <end position="97"/>
    </location>
</feature>
<evidence type="ECO:0000256" key="3">
    <source>
        <dbReference type="ARBA" id="ARBA00022692"/>
    </source>
</evidence>
<evidence type="ECO:0000256" key="5">
    <source>
        <dbReference type="ARBA" id="ARBA00023136"/>
    </source>
</evidence>
<dbReference type="InParanoid" id="B0X4L8"/>
<organism>
    <name type="scientific">Culex quinquefasciatus</name>
    <name type="common">Southern house mosquito</name>
    <name type="synonym">Culex pungens</name>
    <dbReference type="NCBI Taxonomy" id="7176"/>
    <lineage>
        <taxon>Eukaryota</taxon>
        <taxon>Metazoa</taxon>
        <taxon>Ecdysozoa</taxon>
        <taxon>Arthropoda</taxon>
        <taxon>Hexapoda</taxon>
        <taxon>Insecta</taxon>
        <taxon>Pterygota</taxon>
        <taxon>Neoptera</taxon>
        <taxon>Endopterygota</taxon>
        <taxon>Diptera</taxon>
        <taxon>Nematocera</taxon>
        <taxon>Culicoidea</taxon>
        <taxon>Culicidae</taxon>
        <taxon>Culicinae</taxon>
        <taxon>Culicini</taxon>
        <taxon>Culex</taxon>
        <taxon>Culex</taxon>
    </lineage>
</organism>
<proteinExistence type="inferred from homology"/>
<dbReference type="OMA" id="NQVGQMG"/>
<dbReference type="KEGG" id="cqu:CpipJ_CPIJ014448"/>
<dbReference type="EMBL" id="DS232346">
    <property type="protein sequence ID" value="EDS40435.1"/>
    <property type="molecule type" value="Genomic_DNA"/>
</dbReference>
<dbReference type="GO" id="GO:0007165">
    <property type="term" value="P:signal transduction"/>
    <property type="evidence" value="ECO:0007669"/>
    <property type="project" value="UniProtKB-KW"/>
</dbReference>
<keyword evidence="2 6" id="KW-1003">Cell membrane</keyword>
<feature type="transmembrane region" description="Helical" evidence="6">
    <location>
        <begin position="35"/>
        <end position="56"/>
    </location>
</feature>
<keyword evidence="6" id="KW-0675">Receptor</keyword>
<protein>
    <recommendedName>
        <fullName evidence="6">Gustatory receptor</fullName>
    </recommendedName>
</protein>
<dbReference type="Proteomes" id="UP000002320">
    <property type="component" value="Unassembled WGS sequence"/>
</dbReference>
<dbReference type="GO" id="GO:0005886">
    <property type="term" value="C:plasma membrane"/>
    <property type="evidence" value="ECO:0007669"/>
    <property type="project" value="UniProtKB-SubCell"/>
</dbReference>
<reference evidence="7" key="1">
    <citation type="submission" date="2007-03" db="EMBL/GenBank/DDBJ databases">
        <title>Annotation of Culex pipiens quinquefasciatus.</title>
        <authorList>
            <consortium name="The Broad Institute Genome Sequencing Platform"/>
            <person name="Atkinson P.W."/>
            <person name="Hemingway J."/>
            <person name="Christensen B.M."/>
            <person name="Higgs S."/>
            <person name="Kodira C."/>
            <person name="Hannick L."/>
            <person name="Megy K."/>
            <person name="O'Leary S."/>
            <person name="Pearson M."/>
            <person name="Haas B.J."/>
            <person name="Mauceli E."/>
            <person name="Wortman J.R."/>
            <person name="Lee N.H."/>
            <person name="Guigo R."/>
            <person name="Stanke M."/>
            <person name="Alvarado L."/>
            <person name="Amedeo P."/>
            <person name="Antoine C.H."/>
            <person name="Arensburger P."/>
            <person name="Bidwell S.L."/>
            <person name="Crawford M."/>
            <person name="Camaro F."/>
            <person name="Devon K."/>
            <person name="Engels R."/>
            <person name="Hammond M."/>
            <person name="Howarth C."/>
            <person name="Koehrsen M."/>
            <person name="Lawson D."/>
            <person name="Montgomery P."/>
            <person name="Nene V."/>
            <person name="Nusbaum C."/>
            <person name="Puiu D."/>
            <person name="Romero-Severson J."/>
            <person name="Severson D.W."/>
            <person name="Shumway M."/>
            <person name="Sisk P."/>
            <person name="Stolte C."/>
            <person name="Zeng Q."/>
            <person name="Eisenstadt E."/>
            <person name="Fraser-Liggett C."/>
            <person name="Strausberg R."/>
            <person name="Galagan J."/>
            <person name="Birren B."/>
            <person name="Collins F.H."/>
        </authorList>
    </citation>
    <scope>NUCLEOTIDE SEQUENCE [LARGE SCALE GENOMIC DNA]</scope>
    <source>
        <strain evidence="7">JHB</strain>
    </source>
</reference>
<dbReference type="Pfam" id="PF08395">
    <property type="entry name" value="7tm_7"/>
    <property type="match status" value="1"/>
</dbReference>
<dbReference type="AlphaFoldDB" id="B0X4L8"/>
<comment type="subcellular location">
    <subcellularLocation>
        <location evidence="1 6">Cell membrane</location>
        <topology evidence="1 6">Multi-pass membrane protein</topology>
    </subcellularLocation>
</comment>
<dbReference type="GO" id="GO:0050909">
    <property type="term" value="P:sensory perception of taste"/>
    <property type="evidence" value="ECO:0007669"/>
    <property type="project" value="InterPro"/>
</dbReference>
<keyword evidence="9" id="KW-1185">Reference proteome</keyword>
<evidence type="ECO:0000313" key="7">
    <source>
        <dbReference type="EMBL" id="EDS40435.1"/>
    </source>
</evidence>
<dbReference type="VEuPathDB" id="VectorBase:CPIJ014448"/>
<name>B0X4L8_CULQU</name>
<reference evidence="8" key="2">
    <citation type="submission" date="2021-02" db="UniProtKB">
        <authorList>
            <consortium name="EnsemblMetazoa"/>
        </authorList>
    </citation>
    <scope>IDENTIFICATION</scope>
    <source>
        <strain evidence="8">JHB</strain>
    </source>
</reference>
<keyword evidence="4 6" id="KW-1133">Transmembrane helix</keyword>